<dbReference type="EMBL" id="PDOE01000003">
    <property type="protein sequence ID" value="RKL67557.1"/>
    <property type="molecule type" value="Genomic_DNA"/>
</dbReference>
<proteinExistence type="inferred from homology"/>
<dbReference type="PANTHER" id="PTHR21299">
    <property type="entry name" value="CYTIDYLATE KINASE/PANTOATE-BETA-ALANINE LIGASE"/>
    <property type="match status" value="1"/>
</dbReference>
<dbReference type="Pfam" id="PF02569">
    <property type="entry name" value="Pantoate_ligase"/>
    <property type="match status" value="1"/>
</dbReference>
<dbReference type="Gene3D" id="3.40.50.620">
    <property type="entry name" value="HUPs"/>
    <property type="match status" value="1"/>
</dbReference>
<dbReference type="RefSeq" id="WP_110935279.1">
    <property type="nucleotide sequence ID" value="NZ_KZ614146.1"/>
</dbReference>
<feature type="binding site" evidence="9">
    <location>
        <position position="61"/>
    </location>
    <ligand>
        <name>beta-alanine</name>
        <dbReference type="ChEBI" id="CHEBI:57966"/>
    </ligand>
</feature>
<dbReference type="GO" id="GO:0004592">
    <property type="term" value="F:pantoate-beta-alanine ligase activity"/>
    <property type="evidence" value="ECO:0007669"/>
    <property type="project" value="UniProtKB-UniRule"/>
</dbReference>
<dbReference type="GO" id="GO:0005829">
    <property type="term" value="C:cytosol"/>
    <property type="evidence" value="ECO:0007669"/>
    <property type="project" value="TreeGrafter"/>
</dbReference>
<dbReference type="InterPro" id="IPR014729">
    <property type="entry name" value="Rossmann-like_a/b/a_fold"/>
</dbReference>
<keyword evidence="11" id="KW-1185">Reference proteome</keyword>
<feature type="binding site" evidence="9">
    <location>
        <position position="153"/>
    </location>
    <ligand>
        <name>(R)-pantoate</name>
        <dbReference type="ChEBI" id="CHEBI:15980"/>
    </ligand>
</feature>
<dbReference type="Gene3D" id="3.30.1300.10">
    <property type="entry name" value="Pantoate-beta-alanine ligase, C-terminal domain"/>
    <property type="match status" value="1"/>
</dbReference>
<dbReference type="InterPro" id="IPR003721">
    <property type="entry name" value="Pantoate_ligase"/>
</dbReference>
<reference evidence="10 11" key="1">
    <citation type="submission" date="2017-10" db="EMBL/GenBank/DDBJ databases">
        <title>Bacillus sp. nov., a halophilic bacterium isolated from a Keqin Lake.</title>
        <authorList>
            <person name="Wang H."/>
        </authorList>
    </citation>
    <scope>NUCLEOTIDE SEQUENCE [LARGE SCALE GENOMIC DNA]</scope>
    <source>
        <strain evidence="10 11">KCTC 13187</strain>
    </source>
</reference>
<sequence>MIEMKTRQELTTWIKKQKQLGSTIGFVPTMGFLHEGHLSLVEQAKKKADIVVMSIFVNPLQFGEGEDYESYPRDHDRDKELADSHGVDVLFSPGVEEMYPRPMSTTLVVHEGTDVLCGQSRPGHFNGVATVVLKLLQITSADYAYFGLKDAQQVAIIQRMVEDFHLATEIIPIDIVRESDGLAKSSRNVNLNLEERQEAPEIYSCLKDASRKTQNGDFTNSTDLEDWVRLQLQKKLTGKIDYVQVLEFPSLKAPKQLEGKILLATAVYYKRARLIDNIVIEIKG</sequence>
<evidence type="ECO:0000256" key="5">
    <source>
        <dbReference type="ARBA" id="ARBA00022655"/>
    </source>
</evidence>
<keyword evidence="4 9" id="KW-0436">Ligase</keyword>
<feature type="active site" description="Proton donor" evidence="9">
    <location>
        <position position="37"/>
    </location>
</feature>
<dbReference type="OrthoDB" id="9773087at2"/>
<dbReference type="GO" id="GO:0015940">
    <property type="term" value="P:pantothenate biosynthetic process"/>
    <property type="evidence" value="ECO:0007669"/>
    <property type="project" value="UniProtKB-UniRule"/>
</dbReference>
<dbReference type="EC" id="6.3.2.1" evidence="9"/>
<comment type="catalytic activity">
    <reaction evidence="8 9">
        <text>(R)-pantoate + beta-alanine + ATP = (R)-pantothenate + AMP + diphosphate + H(+)</text>
        <dbReference type="Rhea" id="RHEA:10912"/>
        <dbReference type="ChEBI" id="CHEBI:15378"/>
        <dbReference type="ChEBI" id="CHEBI:15980"/>
        <dbReference type="ChEBI" id="CHEBI:29032"/>
        <dbReference type="ChEBI" id="CHEBI:30616"/>
        <dbReference type="ChEBI" id="CHEBI:33019"/>
        <dbReference type="ChEBI" id="CHEBI:57966"/>
        <dbReference type="ChEBI" id="CHEBI:456215"/>
        <dbReference type="EC" id="6.3.2.1"/>
    </reaction>
</comment>
<keyword evidence="7 9" id="KW-0067">ATP-binding</keyword>
<evidence type="ECO:0000256" key="7">
    <source>
        <dbReference type="ARBA" id="ARBA00022840"/>
    </source>
</evidence>
<evidence type="ECO:0000256" key="3">
    <source>
        <dbReference type="ARBA" id="ARBA00022490"/>
    </source>
</evidence>
<organism evidence="10 11">
    <name type="scientific">Salipaludibacillus neizhouensis</name>
    <dbReference type="NCBI Taxonomy" id="885475"/>
    <lineage>
        <taxon>Bacteria</taxon>
        <taxon>Bacillati</taxon>
        <taxon>Bacillota</taxon>
        <taxon>Bacilli</taxon>
        <taxon>Bacillales</taxon>
        <taxon>Bacillaceae</taxon>
    </lineage>
</organism>
<feature type="binding site" evidence="9">
    <location>
        <position position="61"/>
    </location>
    <ligand>
        <name>(R)-pantoate</name>
        <dbReference type="ChEBI" id="CHEBI:15980"/>
    </ligand>
</feature>
<dbReference type="Proteomes" id="UP000281498">
    <property type="component" value="Unassembled WGS sequence"/>
</dbReference>
<comment type="caution">
    <text evidence="10">The sequence shown here is derived from an EMBL/GenBank/DDBJ whole genome shotgun (WGS) entry which is preliminary data.</text>
</comment>
<feature type="binding site" evidence="9">
    <location>
        <begin position="30"/>
        <end position="37"/>
    </location>
    <ligand>
        <name>ATP</name>
        <dbReference type="ChEBI" id="CHEBI:30616"/>
    </ligand>
</feature>
<protein>
    <recommendedName>
        <fullName evidence="9">Pantothenate synthetase</fullName>
        <shortName evidence="9">PS</shortName>
        <ecNumber evidence="9">6.3.2.1</ecNumber>
    </recommendedName>
    <alternativeName>
        <fullName evidence="9">Pantoate--beta-alanine ligase</fullName>
    </alternativeName>
    <alternativeName>
        <fullName evidence="9">Pantoate-activating enzyme</fullName>
    </alternativeName>
</protein>
<dbReference type="InterPro" id="IPR004821">
    <property type="entry name" value="Cyt_trans-like"/>
</dbReference>
<evidence type="ECO:0000256" key="1">
    <source>
        <dbReference type="ARBA" id="ARBA00004990"/>
    </source>
</evidence>
<comment type="miscellaneous">
    <text evidence="9">The reaction proceeds by a bi uni uni bi ping pong mechanism.</text>
</comment>
<accession>A0A3A9K4K4</accession>
<feature type="binding site" evidence="9">
    <location>
        <begin position="147"/>
        <end position="150"/>
    </location>
    <ligand>
        <name>ATP</name>
        <dbReference type="ChEBI" id="CHEBI:30616"/>
    </ligand>
</feature>
<dbReference type="InterPro" id="IPR042176">
    <property type="entry name" value="Pantoate_ligase_C"/>
</dbReference>
<dbReference type="SUPFAM" id="SSF52374">
    <property type="entry name" value="Nucleotidylyl transferase"/>
    <property type="match status" value="1"/>
</dbReference>
<dbReference type="HAMAP" id="MF_00158">
    <property type="entry name" value="PanC"/>
    <property type="match status" value="1"/>
</dbReference>
<dbReference type="NCBIfam" id="TIGR00125">
    <property type="entry name" value="cyt_tran_rel"/>
    <property type="match status" value="1"/>
</dbReference>
<dbReference type="PANTHER" id="PTHR21299:SF1">
    <property type="entry name" value="PANTOATE--BETA-ALANINE LIGASE"/>
    <property type="match status" value="1"/>
</dbReference>
<name>A0A3A9K4K4_9BACI</name>
<evidence type="ECO:0000256" key="8">
    <source>
        <dbReference type="ARBA" id="ARBA00048258"/>
    </source>
</evidence>
<dbReference type="GO" id="GO:0005524">
    <property type="term" value="F:ATP binding"/>
    <property type="evidence" value="ECO:0007669"/>
    <property type="project" value="UniProtKB-KW"/>
</dbReference>
<comment type="pathway">
    <text evidence="1 9">Cofactor biosynthesis; (R)-pantothenate biosynthesis; (R)-pantothenate from (R)-pantoate and beta-alanine: step 1/1.</text>
</comment>
<dbReference type="FunFam" id="3.40.50.620:FF:000013">
    <property type="entry name" value="Pantothenate synthetase"/>
    <property type="match status" value="1"/>
</dbReference>
<dbReference type="CDD" id="cd00560">
    <property type="entry name" value="PanC"/>
    <property type="match status" value="1"/>
</dbReference>
<evidence type="ECO:0000256" key="9">
    <source>
        <dbReference type="HAMAP-Rule" id="MF_00158"/>
    </source>
</evidence>
<keyword evidence="3 9" id="KW-0963">Cytoplasm</keyword>
<dbReference type="AlphaFoldDB" id="A0A3A9K4K4"/>
<comment type="similarity">
    <text evidence="2 9">Belongs to the pantothenate synthetase family.</text>
</comment>
<comment type="subunit">
    <text evidence="9">Homodimer.</text>
</comment>
<feature type="binding site" evidence="9">
    <location>
        <position position="176"/>
    </location>
    <ligand>
        <name>ATP</name>
        <dbReference type="ChEBI" id="CHEBI:30616"/>
    </ligand>
</feature>
<evidence type="ECO:0000256" key="2">
    <source>
        <dbReference type="ARBA" id="ARBA00009256"/>
    </source>
</evidence>
<dbReference type="UniPathway" id="UPA00028">
    <property type="reaction ID" value="UER00005"/>
</dbReference>
<feature type="binding site" evidence="9">
    <location>
        <begin position="184"/>
        <end position="187"/>
    </location>
    <ligand>
        <name>ATP</name>
        <dbReference type="ChEBI" id="CHEBI:30616"/>
    </ligand>
</feature>
<evidence type="ECO:0000256" key="4">
    <source>
        <dbReference type="ARBA" id="ARBA00022598"/>
    </source>
</evidence>
<evidence type="ECO:0000313" key="11">
    <source>
        <dbReference type="Proteomes" id="UP000281498"/>
    </source>
</evidence>
<keyword evidence="5 9" id="KW-0566">Pantothenate biosynthesis</keyword>
<gene>
    <name evidence="9" type="primary">panC</name>
    <name evidence="10" type="ORF">CR203_09410</name>
</gene>
<evidence type="ECO:0000313" key="10">
    <source>
        <dbReference type="EMBL" id="RKL67557.1"/>
    </source>
</evidence>
<evidence type="ECO:0000256" key="6">
    <source>
        <dbReference type="ARBA" id="ARBA00022741"/>
    </source>
</evidence>
<comment type="subcellular location">
    <subcellularLocation>
        <location evidence="9">Cytoplasm</location>
    </subcellularLocation>
</comment>
<keyword evidence="6 9" id="KW-0547">Nucleotide-binding</keyword>
<dbReference type="NCBIfam" id="TIGR00018">
    <property type="entry name" value="panC"/>
    <property type="match status" value="1"/>
</dbReference>
<comment type="function">
    <text evidence="9">Catalyzes the condensation of pantoate with beta-alanine in an ATP-dependent reaction via a pantoyl-adenylate intermediate.</text>
</comment>